<dbReference type="RefSeq" id="XP_027091363.2">
    <property type="nucleotide sequence ID" value="XM_027235562.2"/>
</dbReference>
<reference evidence="4" key="1">
    <citation type="journal article" date="2025" name="Foods">
        <title>Unveiling the Microbial Signatures of Arabica Coffee Cherries: Insights into Ripeness Specific Diversity, Functional Traits, and Implications for Quality and Safety.</title>
        <authorList>
            <consortium name="RefSeq"/>
            <person name="Tenea G.N."/>
            <person name="Cifuentes V."/>
            <person name="Reyes P."/>
            <person name="Cevallos-Vallejos M."/>
        </authorList>
    </citation>
    <scope>NUCLEOTIDE SEQUENCE [LARGE SCALE GENOMIC DNA]</scope>
</reference>
<dbReference type="GO" id="GO:0003677">
    <property type="term" value="F:DNA binding"/>
    <property type="evidence" value="ECO:0007669"/>
    <property type="project" value="UniProtKB-KW"/>
</dbReference>
<evidence type="ECO:0000313" key="4">
    <source>
        <dbReference type="Proteomes" id="UP001652660"/>
    </source>
</evidence>
<reference evidence="5" key="2">
    <citation type="submission" date="2025-08" db="UniProtKB">
        <authorList>
            <consortium name="RefSeq"/>
        </authorList>
    </citation>
    <scope>IDENTIFICATION</scope>
    <source>
        <tissue evidence="5">Leaves</tissue>
    </source>
</reference>
<keyword evidence="4" id="KW-1185">Reference proteome</keyword>
<dbReference type="InterPro" id="IPR052035">
    <property type="entry name" value="ZnF_BED_domain_contain"/>
</dbReference>
<dbReference type="InterPro" id="IPR008906">
    <property type="entry name" value="HATC_C_dom"/>
</dbReference>
<feature type="domain" description="hAT-like transposase RNase-H fold" evidence="3">
    <location>
        <begin position="325"/>
        <end position="423"/>
    </location>
</feature>
<dbReference type="PANTHER" id="PTHR46481">
    <property type="entry name" value="ZINC FINGER BED DOMAIN-CONTAINING PROTEIN 4"/>
    <property type="match status" value="1"/>
</dbReference>
<dbReference type="Pfam" id="PF14372">
    <property type="entry name" value="hAT-like_RNase-H"/>
    <property type="match status" value="1"/>
</dbReference>
<dbReference type="PANTHER" id="PTHR46481:SF7">
    <property type="entry name" value="ZINC FINGER BED DOMAIN-CONTAINING PROTEIN RICESLEEPER 2-LIKE"/>
    <property type="match status" value="1"/>
</dbReference>
<dbReference type="GeneID" id="113712234"/>
<keyword evidence="1" id="KW-0238">DNA-binding</keyword>
<gene>
    <name evidence="5" type="primary">LOC113712234</name>
</gene>
<dbReference type="InterPro" id="IPR012337">
    <property type="entry name" value="RNaseH-like_sf"/>
</dbReference>
<dbReference type="OrthoDB" id="2610923at2759"/>
<name>A0A6P6ULK2_COFAR</name>
<feature type="domain" description="HAT C-terminal dimerisation" evidence="2">
    <location>
        <begin position="472"/>
        <end position="553"/>
    </location>
</feature>
<proteinExistence type="predicted"/>
<accession>A0A6P6ULK2</accession>
<dbReference type="Pfam" id="PF05699">
    <property type="entry name" value="Dimer_Tnp_hAT"/>
    <property type="match status" value="1"/>
</dbReference>
<dbReference type="SUPFAM" id="SSF53098">
    <property type="entry name" value="Ribonuclease H-like"/>
    <property type="match status" value="1"/>
</dbReference>
<sequence length="575" mass="66664">MKDHLIRTFVWTARDNQDPDKFVFSRKDSRKALARSLICDEQTPSDVQREKFRIFMSLACPSFRIPSCSTVNRDCYELFEEEKTKLKSILCNKRVSLSVDAWTSEQETTYLCVKAHFLDSKWKLQKNVLEFCPISDHSAGAIGKAVEKCLLDWGIDKIFAITVEDSQSNDVAIHNLKTRFSNSENSLLGGKYLHLRYIDNVIKIMASDSLQEIGESVARIREMVHSIVLSPARLIKFKECVELEKIGNKRMLCMDVPTNWISTFFMLDTAQKLQKAFEKFQESDPHCKSETRGAGMPNRDDWQKVEWFIQILRHLYGLTLHLSCSRHVTTNTIFARLFEVHHLLSEWQDSTEMGISSMARRLREKYTNYWGKYKEMNLVIYLALILDPRYKLEILESLPSELHLTPEMGEIAREAAFTLFDEYKRLYVPEKSSSSEKEPESGVRSFRSDFEKYMIQKKREEALAAFADGKSDLETYLDEPTEQDWDYFDVLGWWKGNNHRFPILSNMARDLLVVPVSRAALESKFSRAGYIRDSFSGKGSKMLQVLLSTKSWLLPPHSSSCVEDDVQNLEEAERI</sequence>
<evidence type="ECO:0000256" key="1">
    <source>
        <dbReference type="ARBA" id="ARBA00023125"/>
    </source>
</evidence>
<organism evidence="4 5">
    <name type="scientific">Coffea arabica</name>
    <name type="common">Arabian coffee</name>
    <dbReference type="NCBI Taxonomy" id="13443"/>
    <lineage>
        <taxon>Eukaryota</taxon>
        <taxon>Viridiplantae</taxon>
        <taxon>Streptophyta</taxon>
        <taxon>Embryophyta</taxon>
        <taxon>Tracheophyta</taxon>
        <taxon>Spermatophyta</taxon>
        <taxon>Magnoliopsida</taxon>
        <taxon>eudicotyledons</taxon>
        <taxon>Gunneridae</taxon>
        <taxon>Pentapetalae</taxon>
        <taxon>asterids</taxon>
        <taxon>lamiids</taxon>
        <taxon>Gentianales</taxon>
        <taxon>Rubiaceae</taxon>
        <taxon>Ixoroideae</taxon>
        <taxon>Gardenieae complex</taxon>
        <taxon>Bertiereae - Coffeeae clade</taxon>
        <taxon>Coffeeae</taxon>
        <taxon>Coffea</taxon>
    </lineage>
</organism>
<evidence type="ECO:0000259" key="2">
    <source>
        <dbReference type="Pfam" id="PF05699"/>
    </source>
</evidence>
<dbReference type="Proteomes" id="UP001652660">
    <property type="component" value="Chromosome 10e"/>
</dbReference>
<evidence type="ECO:0000313" key="5">
    <source>
        <dbReference type="RefSeq" id="XP_027091363.2"/>
    </source>
</evidence>
<dbReference type="AlphaFoldDB" id="A0A6P6ULK2"/>
<dbReference type="InterPro" id="IPR025525">
    <property type="entry name" value="hAT-like_transposase_RNase-H"/>
</dbReference>
<dbReference type="GO" id="GO:0046983">
    <property type="term" value="F:protein dimerization activity"/>
    <property type="evidence" value="ECO:0007669"/>
    <property type="project" value="InterPro"/>
</dbReference>
<protein>
    <submittedName>
        <fullName evidence="5">Zinc finger BED domain-containing protein RICESLEEPER 2</fullName>
    </submittedName>
</protein>
<evidence type="ECO:0000259" key="3">
    <source>
        <dbReference type="Pfam" id="PF14372"/>
    </source>
</evidence>